<evidence type="ECO:0000313" key="14">
    <source>
        <dbReference type="Proteomes" id="UP000319897"/>
    </source>
</evidence>
<dbReference type="PANTHER" id="PTHR30012">
    <property type="entry name" value="GENERAL SECRETION PATHWAY PROTEIN"/>
    <property type="match status" value="1"/>
</dbReference>
<dbReference type="RefSeq" id="WP_140927537.1">
    <property type="nucleotide sequence ID" value="NZ_VFSU01000018.1"/>
</dbReference>
<dbReference type="PROSITE" id="PS00874">
    <property type="entry name" value="T2SP_F"/>
    <property type="match status" value="1"/>
</dbReference>
<evidence type="ECO:0000259" key="12">
    <source>
        <dbReference type="Pfam" id="PF00482"/>
    </source>
</evidence>
<dbReference type="OrthoDB" id="9805682at2"/>
<dbReference type="EMBL" id="VFSU01000018">
    <property type="protein sequence ID" value="TPE62473.1"/>
    <property type="molecule type" value="Genomic_DNA"/>
</dbReference>
<keyword evidence="5" id="KW-1003">Cell membrane</keyword>
<evidence type="ECO:0000256" key="1">
    <source>
        <dbReference type="ARBA" id="ARBA00002684"/>
    </source>
</evidence>
<evidence type="ECO:0000256" key="3">
    <source>
        <dbReference type="ARBA" id="ARBA00005745"/>
    </source>
</evidence>
<evidence type="ECO:0000256" key="11">
    <source>
        <dbReference type="SAM" id="Phobius"/>
    </source>
</evidence>
<dbReference type="AlphaFoldDB" id="A0A501XQ92"/>
<feature type="domain" description="Type II secretion system protein GspF" evidence="12">
    <location>
        <begin position="243"/>
        <end position="365"/>
    </location>
</feature>
<feature type="transmembrane region" description="Helical" evidence="11">
    <location>
        <begin position="140"/>
        <end position="166"/>
    </location>
</feature>
<dbReference type="Proteomes" id="UP000319897">
    <property type="component" value="Unassembled WGS sequence"/>
</dbReference>
<dbReference type="PRINTS" id="PR00812">
    <property type="entry name" value="BCTERIALGSPF"/>
</dbReference>
<dbReference type="Gene3D" id="1.20.81.30">
    <property type="entry name" value="Type II secretion system (T2SS), domain F"/>
    <property type="match status" value="2"/>
</dbReference>
<dbReference type="GO" id="GO:0005886">
    <property type="term" value="C:plasma membrane"/>
    <property type="evidence" value="ECO:0007669"/>
    <property type="project" value="UniProtKB-SubCell"/>
</dbReference>
<comment type="caution">
    <text evidence="13">The sequence shown here is derived from an EMBL/GenBank/DDBJ whole genome shotgun (WGS) entry which is preliminary data.</text>
</comment>
<evidence type="ECO:0000256" key="5">
    <source>
        <dbReference type="ARBA" id="ARBA00022475"/>
    </source>
</evidence>
<protein>
    <recommendedName>
        <fullName evidence="9">General secretion pathway protein F</fullName>
    </recommendedName>
</protein>
<keyword evidence="4 10" id="KW-0813">Transport</keyword>
<accession>A0A501XQ92</accession>
<dbReference type="InterPro" id="IPR018076">
    <property type="entry name" value="T2SS_GspF_dom"/>
</dbReference>
<feature type="transmembrane region" description="Helical" evidence="11">
    <location>
        <begin position="339"/>
        <end position="367"/>
    </location>
</feature>
<evidence type="ECO:0000256" key="10">
    <source>
        <dbReference type="RuleBase" id="RU003923"/>
    </source>
</evidence>
<dbReference type="PANTHER" id="PTHR30012:SF0">
    <property type="entry name" value="TYPE II SECRETION SYSTEM PROTEIN F-RELATED"/>
    <property type="match status" value="1"/>
</dbReference>
<proteinExistence type="inferred from homology"/>
<evidence type="ECO:0000313" key="13">
    <source>
        <dbReference type="EMBL" id="TPE62473.1"/>
    </source>
</evidence>
<keyword evidence="6 10" id="KW-0812">Transmembrane</keyword>
<comment type="subcellular location">
    <subcellularLocation>
        <location evidence="10">Cell inner membrane</location>
        <topology evidence="10">Multi-pass membrane protein</topology>
    </subcellularLocation>
    <subcellularLocation>
        <location evidence="2">Cell membrane</location>
        <topology evidence="2">Multi-pass membrane protein</topology>
    </subcellularLocation>
</comment>
<evidence type="ECO:0000256" key="2">
    <source>
        <dbReference type="ARBA" id="ARBA00004651"/>
    </source>
</evidence>
<organism evidence="13 14">
    <name type="scientific">Sandaracinobacter neustonicus</name>
    <dbReference type="NCBI Taxonomy" id="1715348"/>
    <lineage>
        <taxon>Bacteria</taxon>
        <taxon>Pseudomonadati</taxon>
        <taxon>Pseudomonadota</taxon>
        <taxon>Alphaproteobacteria</taxon>
        <taxon>Sphingomonadales</taxon>
        <taxon>Sphingosinicellaceae</taxon>
        <taxon>Sandaracinobacter</taxon>
    </lineage>
</organism>
<keyword evidence="14" id="KW-1185">Reference proteome</keyword>
<dbReference type="Pfam" id="PF00482">
    <property type="entry name" value="T2SSF"/>
    <property type="match status" value="2"/>
</dbReference>
<dbReference type="GO" id="GO:0015628">
    <property type="term" value="P:protein secretion by the type II secretion system"/>
    <property type="evidence" value="ECO:0007669"/>
    <property type="project" value="TreeGrafter"/>
</dbReference>
<keyword evidence="8 11" id="KW-0472">Membrane</keyword>
<reference evidence="13 14" key="1">
    <citation type="submission" date="2019-06" db="EMBL/GenBank/DDBJ databases">
        <authorList>
            <person name="Lee I."/>
            <person name="Jang G.I."/>
            <person name="Hwang C.Y."/>
        </authorList>
    </citation>
    <scope>NUCLEOTIDE SEQUENCE [LARGE SCALE GENOMIC DNA]</scope>
    <source>
        <strain evidence="13 14">PAMC 28131</strain>
    </source>
</reference>
<feature type="transmembrane region" description="Helical" evidence="11">
    <location>
        <begin position="193"/>
        <end position="211"/>
    </location>
</feature>
<name>A0A501XQ92_9SPHN</name>
<dbReference type="InterPro" id="IPR003004">
    <property type="entry name" value="GspF/PilC"/>
</dbReference>
<feature type="domain" description="Type II secretion system protein GspF" evidence="12">
    <location>
        <begin position="44"/>
        <end position="163"/>
    </location>
</feature>
<evidence type="ECO:0000256" key="6">
    <source>
        <dbReference type="ARBA" id="ARBA00022692"/>
    </source>
</evidence>
<dbReference type="InterPro" id="IPR042094">
    <property type="entry name" value="T2SS_GspF_sf"/>
</dbReference>
<gene>
    <name evidence="13" type="ORF">FJQ54_06145</name>
</gene>
<comment type="similarity">
    <text evidence="3 10">Belongs to the GSP F family.</text>
</comment>
<evidence type="ECO:0000256" key="8">
    <source>
        <dbReference type="ARBA" id="ARBA00023136"/>
    </source>
</evidence>
<evidence type="ECO:0000256" key="9">
    <source>
        <dbReference type="ARBA" id="ARBA00030750"/>
    </source>
</evidence>
<comment type="function">
    <text evidence="1">Component of the type II secretion system inner membrane complex required for the energy-dependent secretion of extracellular factors such as proteases and toxins from the periplasm.</text>
</comment>
<keyword evidence="7 11" id="KW-1133">Transmembrane helix</keyword>
<sequence length="380" mass="40013">MNAPLKAAKGAEQLPFWKRPIQIGGQKADPTAPKLGAQARATLIRQMATLAAVMPISDAVATLARQPGKENERLVLQRTNRALQAGSSLAAALPASAFPPEVKSTVAAGEASGRLPLLLNRLADTLEAQVALRSRLIASLAYPALLMLVALGVIVAMLLFVVPAIAEQLTGSGQPLPLLTRIILAISGFVQRWWWLMLAIPLLAAAALWQWRKQPDNRLKMDRWLLGLPGVGGWLSALEAVRWSRLLATMLGAGLPLAEALQITAPTLGNSAWREATTKMVAQVRAGTSLSATLPLLPNPPGLLVSLVQSGESSGRLAPLLDSAATSLDRQLSDRSRTLLALAEPAIIVILGGMVGVIILAVLLPILELNTLAGAPLGAH</sequence>
<evidence type="ECO:0000256" key="7">
    <source>
        <dbReference type="ARBA" id="ARBA00022989"/>
    </source>
</evidence>
<dbReference type="InterPro" id="IPR001992">
    <property type="entry name" value="T2SS_GspF/T4SS_PilC_CS"/>
</dbReference>
<evidence type="ECO:0000256" key="4">
    <source>
        <dbReference type="ARBA" id="ARBA00022448"/>
    </source>
</evidence>